<evidence type="ECO:0000313" key="3">
    <source>
        <dbReference type="Proteomes" id="UP001440612"/>
    </source>
</evidence>
<dbReference type="InterPro" id="IPR002372">
    <property type="entry name" value="PQQ_rpt_dom"/>
</dbReference>
<dbReference type="PANTHER" id="PTHR34512">
    <property type="entry name" value="CELL SURFACE PROTEIN"/>
    <property type="match status" value="1"/>
</dbReference>
<dbReference type="Proteomes" id="UP001440612">
    <property type="component" value="Chromosome"/>
</dbReference>
<organism evidence="2 3">
    <name type="scientific">Yoonia phaeophyticola</name>
    <dbReference type="NCBI Taxonomy" id="3137369"/>
    <lineage>
        <taxon>Bacteria</taxon>
        <taxon>Pseudomonadati</taxon>
        <taxon>Pseudomonadota</taxon>
        <taxon>Alphaproteobacteria</taxon>
        <taxon>Rhodobacterales</taxon>
        <taxon>Paracoccaceae</taxon>
        <taxon>Yoonia</taxon>
    </lineage>
</organism>
<dbReference type="InterPro" id="IPR011047">
    <property type="entry name" value="Quinoprotein_ADH-like_sf"/>
</dbReference>
<dbReference type="RefSeq" id="WP_341366397.1">
    <property type="nucleotide sequence ID" value="NZ_CP150951.2"/>
</dbReference>
<accession>A0ABZ2V1C9</accession>
<sequence>MTAKTIIGVTFALGLLAACGEEDVILPGERFDLRPNAAEVNQTRNVAIAAAQVNANWTHRNGGADHQIDHPALPATLSPAFVADIGEGDSKRARITSEPVIAGGIIYTVDARATVTATSLNGDRIWSRDLTPTRDNANDASGGGVSVGGGQVYVTTGFGEITAMDAATGNIRWVQDLDAPVTTGPTLNGDLVYVVSRDSTAWALEPSNGRIRWQRSGTPSSANFGGGASPAVSGEYAIFPFPSGEIAATYPRGGLPRWSAVVSGDRLGRAASLINDIAGDPVIFDGRVYIANFGGRTVALDLDDGSRIWTAGEGAVSPVWPTTDSLFLINDVNELVRLDAATGAAVWRISLPNFDEGRTARQRSVFAHYGPILAGGRLIVASSDGLIRQFDPTSGGLIGTIDLPGGAASAPVVAGETLYVLNKDGQLHAFR</sequence>
<dbReference type="InterPro" id="IPR015943">
    <property type="entry name" value="WD40/YVTN_repeat-like_dom_sf"/>
</dbReference>
<evidence type="ECO:0000259" key="1">
    <source>
        <dbReference type="Pfam" id="PF13360"/>
    </source>
</evidence>
<gene>
    <name evidence="2" type="ORF">AABB29_15620</name>
</gene>
<dbReference type="SMART" id="SM00564">
    <property type="entry name" value="PQQ"/>
    <property type="match status" value="5"/>
</dbReference>
<proteinExistence type="predicted"/>
<dbReference type="Pfam" id="PF13360">
    <property type="entry name" value="PQQ_2"/>
    <property type="match status" value="1"/>
</dbReference>
<dbReference type="Gene3D" id="2.130.10.10">
    <property type="entry name" value="YVTN repeat-like/Quinoprotein amine dehydrogenase"/>
    <property type="match status" value="1"/>
</dbReference>
<protein>
    <submittedName>
        <fullName evidence="2">PQQ-binding-like beta-propeller repeat protein</fullName>
    </submittedName>
</protein>
<evidence type="ECO:0000313" key="2">
    <source>
        <dbReference type="EMBL" id="WZC48280.1"/>
    </source>
</evidence>
<reference evidence="3" key="1">
    <citation type="submission" date="2024-04" db="EMBL/GenBank/DDBJ databases">
        <title>Phylogenomic analyses of a clade within the roseobacter group suggest taxonomic reassignments of species of the genera Aestuariivita, Citreicella, Loktanella, Nautella, Pelagibaca, Ruegeria, Thalassobius, Thiobacimonas and Tropicibacter, and the proposal o.</title>
        <authorList>
            <person name="Jeon C.O."/>
        </authorList>
    </citation>
    <scope>NUCLEOTIDE SEQUENCE [LARGE SCALE GENOMIC DNA]</scope>
    <source>
        <strain evidence="3">BS5-3</strain>
    </source>
</reference>
<dbReference type="SUPFAM" id="SSF50998">
    <property type="entry name" value="Quinoprotein alcohol dehydrogenase-like"/>
    <property type="match status" value="1"/>
</dbReference>
<keyword evidence="3" id="KW-1185">Reference proteome</keyword>
<feature type="domain" description="Pyrrolo-quinoline quinone repeat" evidence="1">
    <location>
        <begin position="112"/>
        <end position="348"/>
    </location>
</feature>
<name>A0ABZ2V1C9_9RHOB</name>
<dbReference type="PANTHER" id="PTHR34512:SF30">
    <property type="entry name" value="OUTER MEMBRANE PROTEIN ASSEMBLY FACTOR BAMB"/>
    <property type="match status" value="1"/>
</dbReference>
<dbReference type="EMBL" id="CP150951">
    <property type="protein sequence ID" value="WZC48280.1"/>
    <property type="molecule type" value="Genomic_DNA"/>
</dbReference>
<dbReference type="PROSITE" id="PS51257">
    <property type="entry name" value="PROKAR_LIPOPROTEIN"/>
    <property type="match status" value="1"/>
</dbReference>
<dbReference type="InterPro" id="IPR018391">
    <property type="entry name" value="PQQ_b-propeller_rpt"/>
</dbReference>